<dbReference type="PANTHER" id="PTHR33273:SF2">
    <property type="entry name" value="ENDONUCLEASE_EXONUCLEASE_PHOSPHATASE DOMAIN-CONTAINING PROTEIN"/>
    <property type="match status" value="1"/>
</dbReference>
<protein>
    <recommendedName>
        <fullName evidence="1">Endonuclease/exonuclease/phosphatase domain-containing protein</fullName>
    </recommendedName>
</protein>
<dbReference type="PANTHER" id="PTHR33273">
    <property type="entry name" value="DOMAIN-CONTAINING PROTEIN, PUTATIVE-RELATED"/>
    <property type="match status" value="1"/>
</dbReference>
<evidence type="ECO:0000259" key="1">
    <source>
        <dbReference type="Pfam" id="PF14529"/>
    </source>
</evidence>
<dbReference type="SUPFAM" id="SSF56219">
    <property type="entry name" value="DNase I-like"/>
    <property type="match status" value="1"/>
</dbReference>
<dbReference type="InterPro" id="IPR036691">
    <property type="entry name" value="Endo/exonu/phosph_ase_sf"/>
</dbReference>
<dbReference type="GO" id="GO:0003824">
    <property type="term" value="F:catalytic activity"/>
    <property type="evidence" value="ECO:0007669"/>
    <property type="project" value="InterPro"/>
</dbReference>
<reference evidence="2" key="1">
    <citation type="submission" date="2020-11" db="EMBL/GenBank/DDBJ databases">
        <authorList>
            <person name="Tran Van P."/>
        </authorList>
    </citation>
    <scope>NUCLEOTIDE SEQUENCE</scope>
</reference>
<dbReference type="AlphaFoldDB" id="A0A7R9GWX3"/>
<dbReference type="EMBL" id="OD001167">
    <property type="protein sequence ID" value="CAD7400860.1"/>
    <property type="molecule type" value="Genomic_DNA"/>
</dbReference>
<accession>A0A7R9GWX3</accession>
<sequence>MMDTKKALTKDILRIFVWNANGILQQANELEYLLNTYAIDIALINETHLNPTKNVYFYSYETYRSDRVNKTGGWTAVFIKRDLPHYQHNFKDLITIEATAVKANTRRRSILFAAIYKLPQVTLQTQDLDELTQTGKIVFAGDLNCKYTNWNSRTTTANGRTLNEHANNNDYLVNAPNEPTFYPSNYLQQPYIIDVVLTDIGITPEDLTVLHELDSDHNPIFCEIMITADIEIKGLTKNQITCNWDTFKTKLEDTLPVVHPIQDMEEAEATLHLFTSTVQKAYRAQPGSQSHTTPGKITHN</sequence>
<feature type="domain" description="Endonuclease/exonuclease/phosphatase" evidence="1">
    <location>
        <begin position="111"/>
        <end position="221"/>
    </location>
</feature>
<proteinExistence type="predicted"/>
<organism evidence="2">
    <name type="scientific">Timema poppense</name>
    <name type="common">Walking stick</name>
    <dbReference type="NCBI Taxonomy" id="170557"/>
    <lineage>
        <taxon>Eukaryota</taxon>
        <taxon>Metazoa</taxon>
        <taxon>Ecdysozoa</taxon>
        <taxon>Arthropoda</taxon>
        <taxon>Hexapoda</taxon>
        <taxon>Insecta</taxon>
        <taxon>Pterygota</taxon>
        <taxon>Neoptera</taxon>
        <taxon>Polyneoptera</taxon>
        <taxon>Phasmatodea</taxon>
        <taxon>Timematodea</taxon>
        <taxon>Timematoidea</taxon>
        <taxon>Timematidae</taxon>
        <taxon>Timema</taxon>
    </lineage>
</organism>
<dbReference type="Gene3D" id="3.60.10.10">
    <property type="entry name" value="Endonuclease/exonuclease/phosphatase"/>
    <property type="match status" value="1"/>
</dbReference>
<evidence type="ECO:0000313" key="2">
    <source>
        <dbReference type="EMBL" id="CAD7400860.1"/>
    </source>
</evidence>
<name>A0A7R9GWX3_TIMPO</name>
<gene>
    <name evidence="2" type="ORF">TPSB3V08_LOCUS2806</name>
</gene>
<dbReference type="InterPro" id="IPR005135">
    <property type="entry name" value="Endo/exonuclease/phosphatase"/>
</dbReference>
<dbReference type="Pfam" id="PF14529">
    <property type="entry name" value="Exo_endo_phos_2"/>
    <property type="match status" value="1"/>
</dbReference>